<dbReference type="EC" id="2.5.1.18" evidence="3"/>
<dbReference type="EMBL" id="JBBYXI010000002">
    <property type="protein sequence ID" value="MEN3930594.1"/>
    <property type="molecule type" value="Genomic_DNA"/>
</dbReference>
<dbReference type="SFLD" id="SFLDS00019">
    <property type="entry name" value="Glutathione_Transferase_(cytos"/>
    <property type="match status" value="1"/>
</dbReference>
<dbReference type="Proteomes" id="UP001418637">
    <property type="component" value="Unassembled WGS sequence"/>
</dbReference>
<feature type="domain" description="GST C-terminal" evidence="2">
    <location>
        <begin position="87"/>
        <end position="202"/>
    </location>
</feature>
<dbReference type="Gene3D" id="1.20.1050.10">
    <property type="match status" value="1"/>
</dbReference>
<accession>A0ABV0BI07</accession>
<keyword evidence="4" id="KW-1185">Reference proteome</keyword>
<dbReference type="CDD" id="cd03188">
    <property type="entry name" value="GST_C_Beta"/>
    <property type="match status" value="1"/>
</dbReference>
<keyword evidence="3" id="KW-0808">Transferase</keyword>
<dbReference type="NCBIfam" id="NF007831">
    <property type="entry name" value="PRK10542.1"/>
    <property type="match status" value="1"/>
</dbReference>
<dbReference type="Pfam" id="PF13409">
    <property type="entry name" value="GST_N_2"/>
    <property type="match status" value="1"/>
</dbReference>
<dbReference type="InterPro" id="IPR036249">
    <property type="entry name" value="Thioredoxin-like_sf"/>
</dbReference>
<evidence type="ECO:0000313" key="3">
    <source>
        <dbReference type="EMBL" id="MEN3930594.1"/>
    </source>
</evidence>
<dbReference type="Pfam" id="PF00043">
    <property type="entry name" value="GST_C"/>
    <property type="match status" value="1"/>
</dbReference>
<organism evidence="3 4">
    <name type="scientific">Hohaiivirga grylli</name>
    <dbReference type="NCBI Taxonomy" id="3133970"/>
    <lineage>
        <taxon>Bacteria</taxon>
        <taxon>Pseudomonadati</taxon>
        <taxon>Pseudomonadota</taxon>
        <taxon>Alphaproteobacteria</taxon>
        <taxon>Hyphomicrobiales</taxon>
        <taxon>Methylobacteriaceae</taxon>
        <taxon>Hohaiivirga</taxon>
    </lineage>
</organism>
<dbReference type="PROSITE" id="PS50405">
    <property type="entry name" value="GST_CTER"/>
    <property type="match status" value="1"/>
</dbReference>
<evidence type="ECO:0000259" key="1">
    <source>
        <dbReference type="PROSITE" id="PS50404"/>
    </source>
</evidence>
<dbReference type="RefSeq" id="WP_346336597.1">
    <property type="nucleotide sequence ID" value="NZ_JBBYXI010000002.1"/>
</dbReference>
<dbReference type="InterPro" id="IPR004045">
    <property type="entry name" value="Glutathione_S-Trfase_N"/>
</dbReference>
<comment type="caution">
    <text evidence="3">The sequence shown here is derived from an EMBL/GenBank/DDBJ whole genome shotgun (WGS) entry which is preliminary data.</text>
</comment>
<evidence type="ECO:0000259" key="2">
    <source>
        <dbReference type="PROSITE" id="PS50405"/>
    </source>
</evidence>
<dbReference type="CDD" id="cd03057">
    <property type="entry name" value="GST_N_Beta"/>
    <property type="match status" value="1"/>
</dbReference>
<dbReference type="PROSITE" id="PS50404">
    <property type="entry name" value="GST_NTER"/>
    <property type="match status" value="1"/>
</dbReference>
<dbReference type="SUPFAM" id="SSF47616">
    <property type="entry name" value="GST C-terminal domain-like"/>
    <property type="match status" value="1"/>
</dbReference>
<dbReference type="InterPro" id="IPR004046">
    <property type="entry name" value="GST_C"/>
</dbReference>
<dbReference type="PANTHER" id="PTHR44051:SF8">
    <property type="entry name" value="GLUTATHIONE S-TRANSFERASE GSTA"/>
    <property type="match status" value="1"/>
</dbReference>
<dbReference type="Gene3D" id="3.40.30.10">
    <property type="entry name" value="Glutaredoxin"/>
    <property type="match status" value="1"/>
</dbReference>
<dbReference type="GO" id="GO:0004364">
    <property type="term" value="F:glutathione transferase activity"/>
    <property type="evidence" value="ECO:0007669"/>
    <property type="project" value="UniProtKB-EC"/>
</dbReference>
<dbReference type="SUPFAM" id="SSF52833">
    <property type="entry name" value="Thioredoxin-like"/>
    <property type="match status" value="1"/>
</dbReference>
<name>A0ABV0BI07_9HYPH</name>
<proteinExistence type="predicted"/>
<gene>
    <name evidence="3" type="primary">gstA</name>
    <name evidence="3" type="ORF">WJT86_05890</name>
</gene>
<dbReference type="InterPro" id="IPR010987">
    <property type="entry name" value="Glutathione-S-Trfase_C-like"/>
</dbReference>
<protein>
    <submittedName>
        <fullName evidence="3">Glutathione transferase GstA</fullName>
        <ecNumber evidence="3">2.5.1.18</ecNumber>
    </submittedName>
</protein>
<dbReference type="InterPro" id="IPR036282">
    <property type="entry name" value="Glutathione-S-Trfase_C_sf"/>
</dbReference>
<dbReference type="SFLD" id="SFLDG00358">
    <property type="entry name" value="Main_(cytGST)"/>
    <property type="match status" value="1"/>
</dbReference>
<sequence>MKLYFAPHACSMNPHIVLAELGLPYELIKVDTKTKKMSNGGDFYDVSPKGYVPALELDNGEILTEGPVIVQYLADLKPEADIAPKNGTMERVRMQEWLHYIGTELHGSAGPLFNPTMPAEVKEIFKKKLINRIGFIEPVLEKQDYLVGGKFTPADGYLFVVLGWLKYFDIDVKQWPAIARFVERVAKIPAVQKAIQEEDNFK</sequence>
<dbReference type="InterPro" id="IPR040079">
    <property type="entry name" value="Glutathione_S-Trfase"/>
</dbReference>
<dbReference type="SFLD" id="SFLDG01150">
    <property type="entry name" value="Main.1:_Beta-like"/>
    <property type="match status" value="1"/>
</dbReference>
<feature type="domain" description="GST N-terminal" evidence="1">
    <location>
        <begin position="1"/>
        <end position="81"/>
    </location>
</feature>
<evidence type="ECO:0000313" key="4">
    <source>
        <dbReference type="Proteomes" id="UP001418637"/>
    </source>
</evidence>
<dbReference type="PANTHER" id="PTHR44051">
    <property type="entry name" value="GLUTATHIONE S-TRANSFERASE-RELATED"/>
    <property type="match status" value="1"/>
</dbReference>
<reference evidence="3 4" key="1">
    <citation type="submission" date="2024-04" db="EMBL/GenBank/DDBJ databases">
        <title>A novel species isolated from cricket.</title>
        <authorList>
            <person name="Wang H.-C."/>
        </authorList>
    </citation>
    <scope>NUCLEOTIDE SEQUENCE [LARGE SCALE GENOMIC DNA]</scope>
    <source>
        <strain evidence="3 4">WL0021</strain>
    </source>
</reference>